<dbReference type="EMBL" id="CAEZSL010000128">
    <property type="protein sequence ID" value="CAB4548506.1"/>
    <property type="molecule type" value="Genomic_DNA"/>
</dbReference>
<accession>A0A6J6H6C3</accession>
<sequence length="69" mass="7503">MSADSFGIFIGTHNHGRSVPTDEGADATLNMFVTWEPWFVVARDGIDVGRGNGGGKTHLTLLCLFQQPR</sequence>
<protein>
    <submittedName>
        <fullName evidence="2">Unannotated protein</fullName>
    </submittedName>
</protein>
<name>A0A6J6H6C3_9ZZZZ</name>
<reference evidence="2" key="1">
    <citation type="submission" date="2020-05" db="EMBL/GenBank/DDBJ databases">
        <authorList>
            <person name="Chiriac C."/>
            <person name="Salcher M."/>
            <person name="Ghai R."/>
            <person name="Kavagutti S V."/>
        </authorList>
    </citation>
    <scope>NUCLEOTIDE SEQUENCE</scope>
</reference>
<gene>
    <name evidence="1" type="ORF">UFOPK1421_01117</name>
    <name evidence="2" type="ORF">UFOPK1820_01201</name>
    <name evidence="3" type="ORF">UFOPK4275_00660</name>
</gene>
<proteinExistence type="predicted"/>
<evidence type="ECO:0000313" key="2">
    <source>
        <dbReference type="EMBL" id="CAB4608566.1"/>
    </source>
</evidence>
<dbReference type="EMBL" id="CAFBQJ010000100">
    <property type="protein sequence ID" value="CAB5049045.1"/>
    <property type="molecule type" value="Genomic_DNA"/>
</dbReference>
<organism evidence="2">
    <name type="scientific">freshwater metagenome</name>
    <dbReference type="NCBI Taxonomy" id="449393"/>
    <lineage>
        <taxon>unclassified sequences</taxon>
        <taxon>metagenomes</taxon>
        <taxon>ecological metagenomes</taxon>
    </lineage>
</organism>
<dbReference type="EMBL" id="CAEZUK010000226">
    <property type="protein sequence ID" value="CAB4608566.1"/>
    <property type="molecule type" value="Genomic_DNA"/>
</dbReference>
<evidence type="ECO:0000313" key="1">
    <source>
        <dbReference type="EMBL" id="CAB4548506.1"/>
    </source>
</evidence>
<evidence type="ECO:0000313" key="3">
    <source>
        <dbReference type="EMBL" id="CAB5049045.1"/>
    </source>
</evidence>
<dbReference type="AlphaFoldDB" id="A0A6J6H6C3"/>